<protein>
    <submittedName>
        <fullName evidence="2">Uncharacterized protein</fullName>
    </submittedName>
</protein>
<reference evidence="3" key="1">
    <citation type="submission" date="2010-08" db="EMBL/GenBank/DDBJ databases">
        <authorList>
            <consortium name="Caenorhabditis japonica Sequencing Consortium"/>
            <person name="Wilson R.K."/>
        </authorList>
    </citation>
    <scope>NUCLEOTIDE SEQUENCE [LARGE SCALE GENOMIC DNA]</scope>
    <source>
        <strain evidence="3">DF5081</strain>
    </source>
</reference>
<accession>A0A8R1DGT0</accession>
<reference evidence="2" key="2">
    <citation type="submission" date="2022-06" db="UniProtKB">
        <authorList>
            <consortium name="EnsemblMetazoa"/>
        </authorList>
    </citation>
    <scope>IDENTIFICATION</scope>
    <source>
        <strain evidence="2">DF5081</strain>
    </source>
</reference>
<feature type="signal peptide" evidence="1">
    <location>
        <begin position="1"/>
        <end position="18"/>
    </location>
</feature>
<evidence type="ECO:0000313" key="2">
    <source>
        <dbReference type="EnsemblMetazoa" id="CJA02357.1"/>
    </source>
</evidence>
<keyword evidence="1" id="KW-0732">Signal</keyword>
<proteinExistence type="predicted"/>
<dbReference type="EnsemblMetazoa" id="CJA02357.1">
    <property type="protein sequence ID" value="CJA02357.1"/>
    <property type="gene ID" value="WBGene00121560"/>
</dbReference>
<feature type="chain" id="PRO_5035752110" evidence="1">
    <location>
        <begin position="19"/>
        <end position="78"/>
    </location>
</feature>
<dbReference type="AlphaFoldDB" id="A0A8R1DGT0"/>
<organism evidence="2 3">
    <name type="scientific">Caenorhabditis japonica</name>
    <dbReference type="NCBI Taxonomy" id="281687"/>
    <lineage>
        <taxon>Eukaryota</taxon>
        <taxon>Metazoa</taxon>
        <taxon>Ecdysozoa</taxon>
        <taxon>Nematoda</taxon>
        <taxon>Chromadorea</taxon>
        <taxon>Rhabditida</taxon>
        <taxon>Rhabditina</taxon>
        <taxon>Rhabditomorpha</taxon>
        <taxon>Rhabditoidea</taxon>
        <taxon>Rhabditidae</taxon>
        <taxon>Peloderinae</taxon>
        <taxon>Caenorhabditis</taxon>
    </lineage>
</organism>
<dbReference type="Proteomes" id="UP000005237">
    <property type="component" value="Unassembled WGS sequence"/>
</dbReference>
<evidence type="ECO:0000256" key="1">
    <source>
        <dbReference type="SAM" id="SignalP"/>
    </source>
</evidence>
<name>A0A8R1DGT0_CAEJA</name>
<evidence type="ECO:0000313" key="3">
    <source>
        <dbReference type="Proteomes" id="UP000005237"/>
    </source>
</evidence>
<keyword evidence="3" id="KW-1185">Reference proteome</keyword>
<sequence>MQYAPLVLAVFLVGVTFSQNWDTDQFEDVGKGDNNLDFDTTLAKQDEDRKNKEDPIMERVAKGGIRPKLALSSRLWGR</sequence>